<reference evidence="1" key="1">
    <citation type="submission" date="2023-04" db="EMBL/GenBank/DDBJ databases">
        <title>Draft Genome sequencing of Naganishia species isolated from polar environments using Oxford Nanopore Technology.</title>
        <authorList>
            <person name="Leo P."/>
            <person name="Venkateswaran K."/>
        </authorList>
    </citation>
    <scope>NUCLEOTIDE SEQUENCE</scope>
    <source>
        <strain evidence="1">MNA-CCFEE 5425</strain>
    </source>
</reference>
<protein>
    <submittedName>
        <fullName evidence="1">Uncharacterized protein</fullName>
    </submittedName>
</protein>
<organism evidence="1 2">
    <name type="scientific">Naganishia vaughanmartiniae</name>
    <dbReference type="NCBI Taxonomy" id="1424756"/>
    <lineage>
        <taxon>Eukaryota</taxon>
        <taxon>Fungi</taxon>
        <taxon>Dikarya</taxon>
        <taxon>Basidiomycota</taxon>
        <taxon>Agaricomycotina</taxon>
        <taxon>Tremellomycetes</taxon>
        <taxon>Filobasidiales</taxon>
        <taxon>Filobasidiaceae</taxon>
        <taxon>Naganishia</taxon>
    </lineage>
</organism>
<sequence>MDDRQPPRAGLTSAPDGGQSHECIESRSLPIADGADPSSRYNGSDDRRIIATSARSDAPFAGGGLPSIRRTSVTTEARPYHSNVSSACAAWETQIHQHEKMQASSHSATESVDKHDQPVPEIGHLSVQNSRTGDDNGASTSTDKLTSSAYTFPLAPPDLKRTISGTQSISFSQTSSSVALSNAAANRELTSKGKKRKRLAKACSACHKNKRRCDGFAPCSNCEFSSRKCVYLNSKGEAIPPHKTREGSISGTSAAIARHVEVSDTHSLSHALQKGHGIAEGSTTRSETSHAPALPDMFKRPHPPGSYVGSTAARSQDMRRESQATASSAYSERPVSLMLPMKAWHTEANEGSVYDSGVADYSSRASYPDDFREPLTAPPLEPFAPTGPRFSRPSFPYTSPPRASVPQLVDRTVPPDFRSSCAKLQAVERQALFVEELIHTFFARLHPYQLMFHQPTFRYRRYLGLVPTALLHIMYALSIRFIDPVQLHDALLAEHASQAELDLPLFLAGEVFFEEARKATDIWLKQKRAMMRRASWSTTSLQTWEDLEMLMAITLCGFYEKAMRRMQDAAKDFDSVIDLLRQNLSISSSRNVNETHPDAITLRQCTERTLWMLYLADVSVGIQVRPRQLLDYHMSNIPLPTNEAEFSWHGGSRTATDSRELAFGVDALNLPGSAIATANISEFGHLIRAASILFKIMALFGQASRDRVETSKRAVVLEAELRVSTPLHSPLSDSVIKCRRISQAWASCLPEHLQFNDRNFVLNVKKLGSAIPTTASCGFCFALMHSIAESSQFYLQSIAAIAGDISHSITATRQSQAVDNMTVVIDTIGDVGRQSPEAFAILDIVSTWAAHTAGTLPTGRLPSLTTQRNEMRLEQWWSDLGHTWGLRRQSTARQSHEHIVSNPTNYPMVRHASHYVEPRDRELELQPSLRYDRSGRSEMEMINPPHRPHYEHYTTDSRLQHSRAPHARDLEDSDILSGTQSSKKRRFSAGPYRPTHPEALVHSESARIEPVARFLQEPPPPSAPSAESAKMPSGLAALLTAAEHRGLK</sequence>
<gene>
    <name evidence="1" type="ORF">QFC22_003010</name>
</gene>
<comment type="caution">
    <text evidence="1">The sequence shown here is derived from an EMBL/GenBank/DDBJ whole genome shotgun (WGS) entry which is preliminary data.</text>
</comment>
<dbReference type="EMBL" id="JASBWU010000007">
    <property type="protein sequence ID" value="KAJ9120112.1"/>
    <property type="molecule type" value="Genomic_DNA"/>
</dbReference>
<evidence type="ECO:0000313" key="2">
    <source>
        <dbReference type="Proteomes" id="UP001243375"/>
    </source>
</evidence>
<dbReference type="Proteomes" id="UP001243375">
    <property type="component" value="Unassembled WGS sequence"/>
</dbReference>
<evidence type="ECO:0000313" key="1">
    <source>
        <dbReference type="EMBL" id="KAJ9120112.1"/>
    </source>
</evidence>
<keyword evidence="2" id="KW-1185">Reference proteome</keyword>
<name>A0ACC2X866_9TREE</name>
<accession>A0ACC2X866</accession>
<proteinExistence type="predicted"/>